<dbReference type="EMBL" id="OV651820">
    <property type="protein sequence ID" value="CAH1113969.1"/>
    <property type="molecule type" value="Genomic_DNA"/>
</dbReference>
<dbReference type="GO" id="GO:0000978">
    <property type="term" value="F:RNA polymerase II cis-regulatory region sequence-specific DNA binding"/>
    <property type="evidence" value="ECO:0007669"/>
    <property type="project" value="TreeGrafter"/>
</dbReference>
<sequence>MENNSYFLLIHTMTITQSDFIVQAQFVHAFSEDLVRGRLIGKRMSLRVHPSLRNSRNKTLLQRLYSPNLRSLMKRRAHDVRHHLRAVHVNSPIQNVLPTKDENVVDVIKNGVKDTPVEPSLEIRNKIQSTNIQLSQISTPEETKEWLSQNRFEKYLDTFESFSGDDMLRMTREDLMQICGSADGIRLYNAAHLKTIAPKLKMYVCQENTSVFNAVFLSSYNNKELLQKLSTLVGISQNQVRDIYLEGPHSIHIQLNNDLLKHFKEETMFTLQIISEENNSCILLLKRTVK</sequence>
<dbReference type="InterPro" id="IPR040167">
    <property type="entry name" value="TF_CP2-like"/>
</dbReference>
<reference evidence="3" key="1">
    <citation type="submission" date="2022-01" db="EMBL/GenBank/DDBJ databases">
        <authorList>
            <person name="King R."/>
        </authorList>
    </citation>
    <scope>NUCLEOTIDE SEQUENCE</scope>
</reference>
<dbReference type="InterPro" id="IPR013761">
    <property type="entry name" value="SAM/pointed_sf"/>
</dbReference>
<dbReference type="Gene3D" id="1.10.150.50">
    <property type="entry name" value="Transcription Factor, Ets-1"/>
    <property type="match status" value="1"/>
</dbReference>
<dbReference type="OrthoDB" id="9996779at2759"/>
<dbReference type="PANTHER" id="PTHR11037:SF21">
    <property type="entry name" value="GEMINI, ISOFORM C"/>
    <property type="match status" value="1"/>
</dbReference>
<evidence type="ECO:0000259" key="1">
    <source>
        <dbReference type="Pfam" id="PF18016"/>
    </source>
</evidence>
<gene>
    <name evidence="3" type="ORF">PSYICH_LOCUS14470</name>
</gene>
<dbReference type="PANTHER" id="PTHR11037">
    <property type="entry name" value="TRANSCRIPTION FACTOR CP2"/>
    <property type="match status" value="1"/>
</dbReference>
<dbReference type="SUPFAM" id="SSF47769">
    <property type="entry name" value="SAM/Pointed domain"/>
    <property type="match status" value="1"/>
</dbReference>
<proteinExistence type="predicted"/>
<evidence type="ECO:0008006" key="5">
    <source>
        <dbReference type="Google" id="ProtNLM"/>
    </source>
</evidence>
<dbReference type="Pfam" id="PF25416">
    <property type="entry name" value="GRHL1_C"/>
    <property type="match status" value="1"/>
</dbReference>
<dbReference type="InterPro" id="IPR041418">
    <property type="entry name" value="SAM_3"/>
</dbReference>
<dbReference type="GO" id="GO:0005634">
    <property type="term" value="C:nucleus"/>
    <property type="evidence" value="ECO:0007669"/>
    <property type="project" value="TreeGrafter"/>
</dbReference>
<feature type="domain" description="SAM" evidence="1">
    <location>
        <begin position="130"/>
        <end position="190"/>
    </location>
</feature>
<name>A0A9P0D8T9_9CUCU</name>
<dbReference type="AlphaFoldDB" id="A0A9P0D8T9"/>
<dbReference type="InterPro" id="IPR057520">
    <property type="entry name" value="GRHL1/CP2_C"/>
</dbReference>
<evidence type="ECO:0000313" key="3">
    <source>
        <dbReference type="EMBL" id="CAH1113969.1"/>
    </source>
</evidence>
<evidence type="ECO:0000313" key="4">
    <source>
        <dbReference type="Proteomes" id="UP001153636"/>
    </source>
</evidence>
<feature type="domain" description="GRHL1/CP2 C-terminal" evidence="2">
    <location>
        <begin position="198"/>
        <end position="285"/>
    </location>
</feature>
<evidence type="ECO:0000259" key="2">
    <source>
        <dbReference type="Pfam" id="PF25416"/>
    </source>
</evidence>
<keyword evidence="4" id="KW-1185">Reference proteome</keyword>
<dbReference type="GO" id="GO:0001228">
    <property type="term" value="F:DNA-binding transcription activator activity, RNA polymerase II-specific"/>
    <property type="evidence" value="ECO:0007669"/>
    <property type="project" value="TreeGrafter"/>
</dbReference>
<organism evidence="3 4">
    <name type="scientific">Psylliodes chrysocephalus</name>
    <dbReference type="NCBI Taxonomy" id="3402493"/>
    <lineage>
        <taxon>Eukaryota</taxon>
        <taxon>Metazoa</taxon>
        <taxon>Ecdysozoa</taxon>
        <taxon>Arthropoda</taxon>
        <taxon>Hexapoda</taxon>
        <taxon>Insecta</taxon>
        <taxon>Pterygota</taxon>
        <taxon>Neoptera</taxon>
        <taxon>Endopterygota</taxon>
        <taxon>Coleoptera</taxon>
        <taxon>Polyphaga</taxon>
        <taxon>Cucujiformia</taxon>
        <taxon>Chrysomeloidea</taxon>
        <taxon>Chrysomelidae</taxon>
        <taxon>Galerucinae</taxon>
        <taxon>Alticini</taxon>
        <taxon>Psylliodes</taxon>
    </lineage>
</organism>
<dbReference type="Proteomes" id="UP001153636">
    <property type="component" value="Chromosome 8"/>
</dbReference>
<protein>
    <recommendedName>
        <fullName evidence="5">SAM domain-containing protein</fullName>
    </recommendedName>
</protein>
<accession>A0A9P0D8T9</accession>
<dbReference type="Pfam" id="PF18016">
    <property type="entry name" value="SAM_3"/>
    <property type="match status" value="1"/>
</dbReference>